<dbReference type="SUPFAM" id="SSF55545">
    <property type="entry name" value="beta-N-acetylhexosaminidase-like domain"/>
    <property type="match status" value="1"/>
</dbReference>
<feature type="chain" id="PRO_5045519155" description="beta-N-acetylhexosaminidase" evidence="6">
    <location>
        <begin position="20"/>
        <end position="547"/>
    </location>
</feature>
<comment type="similarity">
    <text evidence="2">Belongs to the glycosyl hydrolase 20 family.</text>
</comment>
<keyword evidence="10" id="KW-1185">Reference proteome</keyword>
<accession>A0ABQ1Z4S6</accession>
<dbReference type="EC" id="3.2.1.52" evidence="3"/>
<comment type="caution">
    <text evidence="9">The sequence shown here is derived from an EMBL/GenBank/DDBJ whole genome shotgun (WGS) entry which is preliminary data.</text>
</comment>
<name>A0ABQ1Z4S6_9BACT</name>
<dbReference type="InterPro" id="IPR029018">
    <property type="entry name" value="Hex-like_dom2"/>
</dbReference>
<evidence type="ECO:0000313" key="10">
    <source>
        <dbReference type="Proteomes" id="UP000600214"/>
    </source>
</evidence>
<dbReference type="InterPro" id="IPR015882">
    <property type="entry name" value="HEX_bac_N"/>
</dbReference>
<dbReference type="InterPro" id="IPR015883">
    <property type="entry name" value="Glyco_hydro_20_cat"/>
</dbReference>
<evidence type="ECO:0000313" key="9">
    <source>
        <dbReference type="EMBL" id="GGH47815.1"/>
    </source>
</evidence>
<dbReference type="Pfam" id="PF02838">
    <property type="entry name" value="Glyco_hydro_20b"/>
    <property type="match status" value="1"/>
</dbReference>
<dbReference type="InterPro" id="IPR017853">
    <property type="entry name" value="GH"/>
</dbReference>
<keyword evidence="4" id="KW-0378">Hydrolase</keyword>
<evidence type="ECO:0000256" key="3">
    <source>
        <dbReference type="ARBA" id="ARBA00012663"/>
    </source>
</evidence>
<dbReference type="CDD" id="cd06563">
    <property type="entry name" value="GH20_chitobiase-like"/>
    <property type="match status" value="1"/>
</dbReference>
<dbReference type="Proteomes" id="UP000600214">
    <property type="component" value="Unassembled WGS sequence"/>
</dbReference>
<sequence>MKRFLFGLICCVLVHSAFAQINVIPKPTQVLTAKGAWTLKAKTKVGAPADAKWAHVADMLTAQLRKATGQTVTTTKGKGDITLAVSSDASLGEEGYRLLSTSQGVTIQAQTAKGAFYGVQTLLQLLPAEVFSEAPGAGASVTGVKWTVPYVTIKDVPRYAYRGLMLDVCRHFMPIEFVKKYIDLIALHKQNQFHWHLTDDQGWRIEIKKYPELKTISSKRKETMKGHYGDHKYDGQPYEGFYTQDEIKEVIKYAEDRFVNVIPEIEMPGHALAALAAYPQLGNNPDKIYEVGTKWGVYDDVFMPREETFKFLEDVLTEVIDLFPSKYIHIGGDECPKVQWKESRFAQNIIQKEGLKDEHGLQSYVIKRIDKFITAKGRRMIGWDEILEGGLSPNATVMSWRGIEGGIAAAKERHDVIMTPGNFCYLDHYQADAKTQPIAIGGFTDLAESYSYEPTPAELTADEAKHILGVQGNVWTEYMKTPAYVQYMVWPRATALAEVGWTSKEGKNFEDFSKRMEIHKKRLDFLGVNYFGAPINGKFEYVWPEKK</sequence>
<dbReference type="RefSeq" id="WP_188937053.1">
    <property type="nucleotide sequence ID" value="NZ_BMIA01000003.1"/>
</dbReference>
<evidence type="ECO:0000259" key="7">
    <source>
        <dbReference type="Pfam" id="PF00728"/>
    </source>
</evidence>
<comment type="catalytic activity">
    <reaction evidence="1">
        <text>Hydrolysis of terminal non-reducing N-acetyl-D-hexosamine residues in N-acetyl-beta-D-hexosaminides.</text>
        <dbReference type="EC" id="3.2.1.52"/>
    </reaction>
</comment>
<evidence type="ECO:0000256" key="2">
    <source>
        <dbReference type="ARBA" id="ARBA00006285"/>
    </source>
</evidence>
<keyword evidence="5" id="KW-0326">Glycosidase</keyword>
<evidence type="ECO:0000256" key="4">
    <source>
        <dbReference type="ARBA" id="ARBA00022801"/>
    </source>
</evidence>
<feature type="domain" description="Glycoside hydrolase family 20 catalytic" evidence="7">
    <location>
        <begin position="159"/>
        <end position="503"/>
    </location>
</feature>
<organism evidence="9 10">
    <name type="scientific">Dyadobacter endophyticus</name>
    <dbReference type="NCBI Taxonomy" id="1749036"/>
    <lineage>
        <taxon>Bacteria</taxon>
        <taxon>Pseudomonadati</taxon>
        <taxon>Bacteroidota</taxon>
        <taxon>Cytophagia</taxon>
        <taxon>Cytophagales</taxon>
        <taxon>Spirosomataceae</taxon>
        <taxon>Dyadobacter</taxon>
    </lineage>
</organism>
<evidence type="ECO:0000256" key="6">
    <source>
        <dbReference type="SAM" id="SignalP"/>
    </source>
</evidence>
<feature type="domain" description="Beta-hexosaminidase bacterial type N-terminal" evidence="8">
    <location>
        <begin position="21"/>
        <end position="155"/>
    </location>
</feature>
<dbReference type="PANTHER" id="PTHR22600">
    <property type="entry name" value="BETA-HEXOSAMINIDASE"/>
    <property type="match status" value="1"/>
</dbReference>
<dbReference type="Gene3D" id="3.30.379.10">
    <property type="entry name" value="Chitobiase/beta-hexosaminidase domain 2-like"/>
    <property type="match status" value="1"/>
</dbReference>
<dbReference type="EMBL" id="BMIA01000003">
    <property type="protein sequence ID" value="GGH47815.1"/>
    <property type="molecule type" value="Genomic_DNA"/>
</dbReference>
<evidence type="ECO:0000259" key="8">
    <source>
        <dbReference type="Pfam" id="PF02838"/>
    </source>
</evidence>
<dbReference type="SUPFAM" id="SSF51445">
    <property type="entry name" value="(Trans)glycosidases"/>
    <property type="match status" value="1"/>
</dbReference>
<dbReference type="InterPro" id="IPR025705">
    <property type="entry name" value="Beta_hexosaminidase_sua/sub"/>
</dbReference>
<evidence type="ECO:0000256" key="1">
    <source>
        <dbReference type="ARBA" id="ARBA00001231"/>
    </source>
</evidence>
<dbReference type="PIRSF" id="PIRSF001093">
    <property type="entry name" value="B-hxosamndse_ab_euk"/>
    <property type="match status" value="1"/>
</dbReference>
<dbReference type="PRINTS" id="PR00738">
    <property type="entry name" value="GLHYDRLASE20"/>
</dbReference>
<evidence type="ECO:0000256" key="5">
    <source>
        <dbReference type="ARBA" id="ARBA00023295"/>
    </source>
</evidence>
<dbReference type="PANTHER" id="PTHR22600:SF57">
    <property type="entry name" value="BETA-N-ACETYLHEXOSAMINIDASE"/>
    <property type="match status" value="1"/>
</dbReference>
<reference evidence="10" key="1">
    <citation type="journal article" date="2019" name="Int. J. Syst. Evol. Microbiol.">
        <title>The Global Catalogue of Microorganisms (GCM) 10K type strain sequencing project: providing services to taxonomists for standard genome sequencing and annotation.</title>
        <authorList>
            <consortium name="The Broad Institute Genomics Platform"/>
            <consortium name="The Broad Institute Genome Sequencing Center for Infectious Disease"/>
            <person name="Wu L."/>
            <person name="Ma J."/>
        </authorList>
    </citation>
    <scope>NUCLEOTIDE SEQUENCE [LARGE SCALE GENOMIC DNA]</scope>
    <source>
        <strain evidence="10">CGMCC 1.15288</strain>
    </source>
</reference>
<dbReference type="Gene3D" id="3.20.20.80">
    <property type="entry name" value="Glycosidases"/>
    <property type="match status" value="1"/>
</dbReference>
<feature type="signal peptide" evidence="6">
    <location>
        <begin position="1"/>
        <end position="19"/>
    </location>
</feature>
<keyword evidence="6" id="KW-0732">Signal</keyword>
<protein>
    <recommendedName>
        <fullName evidence="3">beta-N-acetylhexosaminidase</fullName>
        <ecNumber evidence="3">3.2.1.52</ecNumber>
    </recommendedName>
</protein>
<proteinExistence type="inferred from homology"/>
<dbReference type="Pfam" id="PF00728">
    <property type="entry name" value="Glyco_hydro_20"/>
    <property type="match status" value="1"/>
</dbReference>
<gene>
    <name evidence="9" type="ORF">GCM10007423_48560</name>
</gene>